<feature type="compositionally biased region" description="Low complexity" evidence="1">
    <location>
        <begin position="51"/>
        <end position="69"/>
    </location>
</feature>
<dbReference type="Proteomes" id="UP000008021">
    <property type="component" value="Chromosome 2"/>
</dbReference>
<reference evidence="2" key="1">
    <citation type="submission" date="2015-04" db="UniProtKB">
        <authorList>
            <consortium name="EnsemblPlants"/>
        </authorList>
    </citation>
    <scope>IDENTIFICATION</scope>
</reference>
<evidence type="ECO:0000313" key="2">
    <source>
        <dbReference type="EnsemblPlants" id="OMERI02G06510.1"/>
    </source>
</evidence>
<proteinExistence type="predicted"/>
<dbReference type="EnsemblPlants" id="OMERI02G06510.1">
    <property type="protein sequence ID" value="OMERI02G06510.1"/>
    <property type="gene ID" value="OMERI02G06510"/>
</dbReference>
<reference evidence="2" key="2">
    <citation type="submission" date="2018-05" db="EMBL/GenBank/DDBJ databases">
        <title>OmerRS3 (Oryza meridionalis Reference Sequence Version 3).</title>
        <authorList>
            <person name="Zhang J."/>
            <person name="Kudrna D."/>
            <person name="Lee S."/>
            <person name="Talag J."/>
            <person name="Welchert J."/>
            <person name="Wing R.A."/>
        </authorList>
    </citation>
    <scope>NUCLEOTIDE SEQUENCE [LARGE SCALE GENOMIC DNA]</scope>
    <source>
        <strain evidence="2">cv. OR44</strain>
    </source>
</reference>
<feature type="compositionally biased region" description="Gly residues" evidence="1">
    <location>
        <begin position="22"/>
        <end position="31"/>
    </location>
</feature>
<feature type="region of interest" description="Disordered" evidence="1">
    <location>
        <begin position="21"/>
        <end position="77"/>
    </location>
</feature>
<name>A0A0E0CGG6_9ORYZ</name>
<keyword evidence="3" id="KW-1185">Reference proteome</keyword>
<evidence type="ECO:0000256" key="1">
    <source>
        <dbReference type="SAM" id="MobiDB-lite"/>
    </source>
</evidence>
<organism evidence="2">
    <name type="scientific">Oryza meridionalis</name>
    <dbReference type="NCBI Taxonomy" id="40149"/>
    <lineage>
        <taxon>Eukaryota</taxon>
        <taxon>Viridiplantae</taxon>
        <taxon>Streptophyta</taxon>
        <taxon>Embryophyta</taxon>
        <taxon>Tracheophyta</taxon>
        <taxon>Spermatophyta</taxon>
        <taxon>Magnoliopsida</taxon>
        <taxon>Liliopsida</taxon>
        <taxon>Poales</taxon>
        <taxon>Poaceae</taxon>
        <taxon>BOP clade</taxon>
        <taxon>Oryzoideae</taxon>
        <taxon>Oryzeae</taxon>
        <taxon>Oryzinae</taxon>
        <taxon>Oryza</taxon>
    </lineage>
</organism>
<protein>
    <submittedName>
        <fullName evidence="2">Uncharacterized protein</fullName>
    </submittedName>
</protein>
<sequence length="77" mass="7939">MEGDAGVWSRRRRWIMMEAGQWNGGEGGRCGGGRRRQRVAWGDAAAKGKSGEAANGGPASPASHASGANARGGGDKW</sequence>
<accession>A0A0E0CGG6</accession>
<evidence type="ECO:0000313" key="3">
    <source>
        <dbReference type="Proteomes" id="UP000008021"/>
    </source>
</evidence>
<dbReference type="HOGENOM" id="CLU_2642249_0_0_1"/>
<dbReference type="AlphaFoldDB" id="A0A0E0CGG6"/>
<dbReference type="Gramene" id="OMERI02G06510.1">
    <property type="protein sequence ID" value="OMERI02G06510.1"/>
    <property type="gene ID" value="OMERI02G06510"/>
</dbReference>